<evidence type="ECO:0000259" key="16">
    <source>
        <dbReference type="PROSITE" id="PS50856"/>
    </source>
</evidence>
<evidence type="ECO:0000256" key="12">
    <source>
        <dbReference type="SAM" id="Phobius"/>
    </source>
</evidence>
<feature type="disulfide bond" evidence="11">
    <location>
        <begin position="553"/>
        <end position="563"/>
    </location>
</feature>
<proteinExistence type="predicted"/>
<feature type="disulfide bond" evidence="11">
    <location>
        <begin position="2102"/>
        <end position="2112"/>
    </location>
</feature>
<keyword evidence="8" id="KW-0675">Receptor</keyword>
<feature type="domain" description="SRCR" evidence="15">
    <location>
        <begin position="257"/>
        <end position="360"/>
    </location>
</feature>
<feature type="disulfide bond" evidence="11">
    <location>
        <begin position="1884"/>
        <end position="1894"/>
    </location>
</feature>
<keyword evidence="10" id="KW-0245">EGF-like domain</keyword>
<dbReference type="Pfam" id="PF00530">
    <property type="entry name" value="SRCR"/>
    <property type="match status" value="24"/>
</dbReference>
<feature type="domain" description="SRCR" evidence="15">
    <location>
        <begin position="2259"/>
        <end position="2362"/>
    </location>
</feature>
<dbReference type="FunFam" id="3.10.250.10:FF:000001">
    <property type="entry name" value="Lysyl oxidase 4 isoform X1"/>
    <property type="match status" value="3"/>
</dbReference>
<keyword evidence="7 11" id="KW-1015">Disulfide bond</keyword>
<dbReference type="PANTHER" id="PTHR19331">
    <property type="entry name" value="SCAVENGER RECEPTOR DOMAIN-CONTAINING"/>
    <property type="match status" value="1"/>
</dbReference>
<keyword evidence="2 12" id="KW-0812">Transmembrane</keyword>
<feature type="disulfide bond" evidence="11">
    <location>
        <begin position="1553"/>
        <end position="1563"/>
    </location>
</feature>
<organism evidence="18 19">
    <name type="scientific">Amphimedon queenslandica</name>
    <name type="common">Sponge</name>
    <dbReference type="NCBI Taxonomy" id="400682"/>
    <lineage>
        <taxon>Eukaryota</taxon>
        <taxon>Metazoa</taxon>
        <taxon>Porifera</taxon>
        <taxon>Demospongiae</taxon>
        <taxon>Heteroscleromorpha</taxon>
        <taxon>Haplosclerida</taxon>
        <taxon>Niphatidae</taxon>
        <taxon>Amphimedon</taxon>
    </lineage>
</organism>
<evidence type="ECO:0000313" key="19">
    <source>
        <dbReference type="Proteomes" id="UP000007879"/>
    </source>
</evidence>
<dbReference type="SUPFAM" id="SSF57196">
    <property type="entry name" value="EGF/Laminin"/>
    <property type="match status" value="1"/>
</dbReference>
<dbReference type="Pfam" id="PF00094">
    <property type="entry name" value="VWD"/>
    <property type="match status" value="1"/>
</dbReference>
<keyword evidence="5 12" id="KW-1133">Transmembrane helix</keyword>
<dbReference type="EnsemblMetazoa" id="XM_019995523.1">
    <property type="protein sequence ID" value="XP_019851082.1"/>
    <property type="gene ID" value="LOC105312476"/>
</dbReference>
<evidence type="ECO:0000259" key="15">
    <source>
        <dbReference type="PROSITE" id="PS50287"/>
    </source>
</evidence>
<reference evidence="18" key="2">
    <citation type="submission" date="2024-06" db="UniProtKB">
        <authorList>
            <consortium name="EnsemblMetazoa"/>
        </authorList>
    </citation>
    <scope>IDENTIFICATION</scope>
</reference>
<keyword evidence="19" id="KW-1185">Reference proteome</keyword>
<evidence type="ECO:0000256" key="3">
    <source>
        <dbReference type="ARBA" id="ARBA00022729"/>
    </source>
</evidence>
<dbReference type="PANTHER" id="PTHR19331:SF465">
    <property type="entry name" value="EGG PEPTIDE SPERACT RECEPTOR"/>
    <property type="match status" value="1"/>
</dbReference>
<evidence type="ECO:0000256" key="4">
    <source>
        <dbReference type="ARBA" id="ARBA00022737"/>
    </source>
</evidence>
<dbReference type="GeneID" id="105312476"/>
<dbReference type="Pfam" id="PF03782">
    <property type="entry name" value="AMOP"/>
    <property type="match status" value="1"/>
</dbReference>
<keyword evidence="9" id="KW-0325">Glycoprotein</keyword>
<comment type="subcellular location">
    <subcellularLocation>
        <location evidence="1">Membrane</location>
        <topology evidence="1">Single-pass membrane protein</topology>
    </subcellularLocation>
</comment>
<feature type="disulfide bond" evidence="11">
    <location>
        <begin position="507"/>
        <end position="571"/>
    </location>
</feature>
<feature type="disulfide bond" evidence="11">
    <location>
        <begin position="1840"/>
        <end position="1904"/>
    </location>
</feature>
<evidence type="ECO:0000259" key="17">
    <source>
        <dbReference type="PROSITE" id="PS51233"/>
    </source>
</evidence>
<feature type="domain" description="SRCR" evidence="15">
    <location>
        <begin position="1815"/>
        <end position="1915"/>
    </location>
</feature>
<feature type="transmembrane region" description="Helical" evidence="12">
    <location>
        <begin position="3474"/>
        <end position="3501"/>
    </location>
</feature>
<dbReference type="SMART" id="SM00723">
    <property type="entry name" value="AMOP"/>
    <property type="match status" value="1"/>
</dbReference>
<dbReference type="InterPro" id="IPR001190">
    <property type="entry name" value="SRCR"/>
</dbReference>
<dbReference type="SMART" id="SM00216">
    <property type="entry name" value="VWD"/>
    <property type="match status" value="1"/>
</dbReference>
<feature type="domain" description="SRCR" evidence="15">
    <location>
        <begin position="15"/>
        <end position="121"/>
    </location>
</feature>
<evidence type="ECO:0000259" key="14">
    <source>
        <dbReference type="PROSITE" id="PS50026"/>
    </source>
</evidence>
<evidence type="ECO:0000256" key="5">
    <source>
        <dbReference type="ARBA" id="ARBA00022989"/>
    </source>
</evidence>
<feature type="domain" description="SRCR" evidence="15">
    <location>
        <begin position="1591"/>
        <end position="1699"/>
    </location>
</feature>
<feature type="domain" description="SRCR" evidence="15">
    <location>
        <begin position="1482"/>
        <end position="1583"/>
    </location>
</feature>
<feature type="disulfide bond" evidence="11">
    <location>
        <begin position="1853"/>
        <end position="1914"/>
    </location>
</feature>
<sequence>MRLLILSLIFTTLCVRYSSQECTHGYVGITPQAHGLVEVCINGTLGRICSDFWDGNDASVICRQLGYSPYGAIAFSYDSTWQQVVVDLNCTGNENEFLDCPYNSLTDYNCPSNHDASVICQGSNTPMSNCEDGDVRLEDGQTKYEGRVEICINKAWGTVCSYQPNYFSFTTSIYWNSVQANVVCRQLGHMEIGSEVYLKNTRFGGGSGPIFLSKLRCTGQETSLLGCQHSYFHDIHYCGHDYDAGLKCEAPCQNGTIRLYSESGSYFRRYGRVQVCVNNAWGTICDDFWDNKDASVVCRTLGYSPYGATAIINSFTESVWYVHINDLNCTGTEESLWDCPMNGINDYSCNNQDDSAVICQLPGVINSSCTSGDLRLTDGSNQFEGRVEYCVNGMWGSVCDTNWNNYNTYTVCRQLGYQGGEFFSDSHFGIGNLPIVLYSLSCQYNSLNLRHCIKSRYPTGFYCNNYQEVGVACEGPCIDGSLELYSSALSNAGNIKACVNGSWFKICGSGNTGYNELASVICSSLGFSLYGAKSYYGVWNDRIYPYGLFNIKCYGNESSIFQCEHQRQGSCPIDNTLSVFCQEVGTVASLANYVEGEFRLHGANTNNTGLLQVFTNGVWATICNNNYYWTIENTNVLCYQLGYTKYDNSFLTTSHDGKQPTSYVRYSCGRSESRLSSCSYNLDSVAQYCYQGVYITCAEQCKNGAISLSNHYYGMVFICVEGVWHTICRQKYWHNAEASVICRQLGYSPYGAIAIRFNWYYNRNYPTLIGFDCTGTESHLLDCPAHTSSYYSCTPYSTNDANVICPVHGSTYSNCSDYAVRLVGGRTPNEGRVEVCINNAWGTVNYFHRGYEARTICNQLGYLRTGAMSFSGSYFGEGTGPVLLTYLSCESHDSSWFYCDYDYNERPTYRNHNNDMGVRCQVYQPCENGAIKIVYSSNPLKGQAQVCVDGTWGSICDRKWDNTDASVFCRQLGFPAEGATAREGYYDIPPFHIYDLNCNGTEGSIWNCSYNTELTFCWHYEGAGVHCQEPDNADNCTNGDVRLVGGQSQYEGHVEICFNGAWGSVCTNGWDQPDAAVACRQLGHTGIGAVTASFGIGLGPEHFSSFSCIGNETKLLDCMHDTSTCASRAGVRCLAPCTNGDIQLRGDLRYNMFGRIEICLNETWGTICDDNWDDNDASVLCRQLGFSYYGAISKTSFYNESLLPHTIFDVNCDGSESSIFDCLYSTEASIYSECNFYEDASVICQDINVAHANCTDYDVQLVGGTTANEGKVLMCLNGVWGTLCDQTFNSTDAEIVCYQAGYSGGGSLYSHYFSNSSNDVLLVTDIECSVNDTSIEDCSISHYTKPSSCDVLSIVAVRCHNCTDGDIRLIPHSTNSNDIGHIEVCSGNTWSSICSDFFNDSDAEVACRQLGYLSQGSVRVDSIRSRNLPILINDLNCIGNESVIRECRSNSLFKYNCDPSHSTSISCNNIPVEFSNCTDGDLRLSNGSAVLKGRVEICYSNIWYGVCADNYNSNYFASTICKELNFSLYDAVGYLDTFTVYDTLPLVPYEFGCSESSEALWDCVKSVIDCSNGMFRYAGVTCQAKCDNGDLRLNGSSYDNIGAVQVCIDGEWSSICGASFDRADLTVVCMQLGFFVNGAVILPATNYQYSRSLQINDLNCNGYETSIWNCSFTAPTTQSCWNAAIICQNHNQSADLNCTDGSVRLVGGINEFEGSVEICYNNFWGSVCHDSWSNNDAIVVCRQLGHRETGVTIVTDSYFGHSDTPHIINDLKCVDITVESLLACTSYNTLTAVTKCGDGNVAGVVCLERCNNGDVRLAGASSKTAGRVELCVETVWTSLCDQNWDLSDAMVACRQIGYSPYGAMPTYGCYTEGQLSFGITNLNCTGLEQSLFNCSHSNPSLHNCASYNDAGLLCQEFVEQTNCTNGEVRLVDGNDLHEGRVEVCINEAWGAVCSYYWDISDSNVICKQLGYLPLGARVKNFGPGTAPILMSHLQCSGSEESILQCNQRACHATGCFHSSRAGVICESACTNESIRLGDKAELRGRVEVCYNGSWVTICSHSWTVQEATVICSQLGYSHYGSIAIPNDYINYEWPMGIFELQCVGNESSLWDCQYSTTYSGEGCTDRNDAAVFCMRNTTQYDNCTDGDVRLVGGNTNNEGNVQICYRNTWGSICDDYWDSNDGNVLCNQLGLQPYGSQVYRNNFFGVSESPFFVYGLFYCSGSEETLLDCQRSSVNHLLNCISTELAGVKCIGLCTDGSVRIRGRPGIGRVEVCVNETWATVCDNKWDNNDAAVVCRQTGYSSYGAMAAYGRFVTVSYPFLMRVYGVNCTGSEGNLFSCPLHLTPYEVSYPHCAQNEAGVICQGLHIPFSNCSTGQLRLRGGSTSNQGSVEICINNAWGSVCDDGWGVFDSNVACKQLGYQRVGSKPRYWSYYGTSSLPIMVANLDCTGREETLLDCRRPNSYGILRCYRYELAGVECEVLCTDGQVRIVGSSNPSFGRVEVCVNQTWGTICDRAWNDNAASVICKQQGFSSYGAIAAKNGYSHSLLPTNIESVICNGTEDSIMDCIIEYGGDNSNCDSTADAGVICQDVSIHVSNCEHGSLRLVNGPTQSEGRVEVCINGVWGSVCDDSWGTNDANVVCKQLGYYPSEATARYGAFYGSGPGPIFLSNLWCNGNEMSVLECNRDMYSVRSCYHYEDAGVKCIGSFPVHLSRSVGSVLGGEIVIITGPVFMADDEINCTFGHIEIPGAYLSEEQCFCVTPFGANDGIVDFTVKIKRGTTARTGKTKFRYVLPFLLEDTMSDIDVISNDGYYIGTEDAVNVTWNESALTEGLLHSYNVTVNITMILYNTDLHQWESPKTLASDVPASDERAEVIIPDYPEINDTSLRLSQIRVTISNFTLSSKIQKRVPILPIAFIAARTLFRRGAKAALRYLYRKVKKIIKDKIKEEIEEVARSLKLRAGCELWHKFDGGINTEALPPCPCNKNQATVDDRYAEEKNWEDYIREEYFDRKAATNGCYRQSNVSFFGPSQQCCYGDDGNILTGTDGGSAYSVYPSNLLALAGHVVQDLAPRHLCCAGKYFSGCQSRYYDKRPNDNCSSYPERPLPARTFGDPHLVSLDGTQYTFNGHGEFILVKSMDELLMIQARMTEPFSNDTNQTSGTVITAIVAKHNDSDTVQFEISNNNLKVLVNGDMINFKGLSEQRFKHLTVSQKGNQSYTVTIYPGITINLKGNDIMLYDISVSLSNLYLHNTAGLLGYYNGKPEDDLLSKSSNTIPSNASNEVIHSQFGLTWIITNPLDSLFTYNAGGSWNVFYRPEYEPAFTAIFNDSILEKNARKMCGEDWLCIFDIAATGNINIGRNTKQTREEVNQVNKLLKPVFCNRPCVHGACVSNNSCVCASGYNGITCNETVYEDCEVNFCLNGATCQIAAGEYLCICSARFTGTNCSTEIIDDSTISTSTSVTSPMPTDANKDQSDKSIVIVGSFVGIIIFAFVIIIGIITTTCLIRKKTEKKKGLDVNIAFVNKRNFDGHEKYEIN</sequence>
<feature type="domain" description="SRCR" evidence="15">
    <location>
        <begin position="374"/>
        <end position="474"/>
    </location>
</feature>
<feature type="domain" description="SRCR" evidence="15">
    <location>
        <begin position="1259"/>
        <end position="1360"/>
    </location>
</feature>
<dbReference type="InterPro" id="IPR000742">
    <property type="entry name" value="EGF"/>
</dbReference>
<dbReference type="InterPro" id="IPR001846">
    <property type="entry name" value="VWF_type-D"/>
</dbReference>
<dbReference type="RefSeq" id="XP_019851082.1">
    <property type="nucleotide sequence ID" value="XM_019995523.1"/>
</dbReference>
<feature type="domain" description="EGF-like" evidence="14">
    <location>
        <begin position="3406"/>
        <end position="3442"/>
    </location>
</feature>
<feature type="domain" description="SRCR" evidence="15">
    <location>
        <begin position="699"/>
        <end position="806"/>
    </location>
</feature>
<comment type="caution">
    <text evidence="11">Lacks conserved residue(s) required for the propagation of feature annotation.</text>
</comment>
<dbReference type="PROSITE" id="PS51233">
    <property type="entry name" value="VWFD"/>
    <property type="match status" value="1"/>
</dbReference>
<dbReference type="PROSITE" id="PS00420">
    <property type="entry name" value="SRCR_1"/>
    <property type="match status" value="7"/>
</dbReference>
<evidence type="ECO:0008006" key="20">
    <source>
        <dbReference type="Google" id="ProtNLM"/>
    </source>
</evidence>
<feature type="disulfide bond" evidence="11">
    <location>
        <begin position="442"/>
        <end position="452"/>
    </location>
</feature>
<dbReference type="PROSITE" id="PS00022">
    <property type="entry name" value="EGF_1"/>
    <property type="match status" value="2"/>
</dbReference>
<feature type="disulfide bond" evidence="11">
    <location>
        <begin position="2555"/>
        <end position="2565"/>
    </location>
</feature>
<accession>A0AAN0J2X2</accession>
<dbReference type="SUPFAM" id="SSF56487">
    <property type="entry name" value="SRCR-like"/>
    <property type="match status" value="24"/>
</dbReference>
<feature type="disulfide bond" evidence="11">
    <location>
        <begin position="2671"/>
        <end position="2681"/>
    </location>
</feature>
<feature type="domain" description="SRCR" evidence="15">
    <location>
        <begin position="2148"/>
        <end position="2251"/>
    </location>
</feature>
<feature type="disulfide bond" evidence="11">
    <location>
        <begin position="1995"/>
        <end position="2005"/>
    </location>
</feature>
<dbReference type="PROSITE" id="PS50287">
    <property type="entry name" value="SRCR_2"/>
    <property type="match status" value="24"/>
</dbReference>
<feature type="disulfide bond" evidence="11">
    <location>
        <begin position="2328"/>
        <end position="2338"/>
    </location>
</feature>
<dbReference type="Pfam" id="PF01833">
    <property type="entry name" value="TIG"/>
    <property type="match status" value="1"/>
</dbReference>
<feature type="disulfide bond" evidence="11">
    <location>
        <begin position="1328"/>
        <end position="1338"/>
    </location>
</feature>
<feature type="domain" description="SRCR" evidence="15">
    <location>
        <begin position="2034"/>
        <end position="2134"/>
    </location>
</feature>
<feature type="disulfide bond" evidence="11">
    <location>
        <begin position="1108"/>
        <end position="1118"/>
    </location>
</feature>
<feature type="disulfide bond" evidence="11">
    <location>
        <begin position="1521"/>
        <end position="1582"/>
    </location>
</feature>
<dbReference type="GO" id="GO:0016020">
    <property type="term" value="C:membrane"/>
    <property type="evidence" value="ECO:0007669"/>
    <property type="project" value="UniProtKB-SubCell"/>
</dbReference>
<evidence type="ECO:0000256" key="9">
    <source>
        <dbReference type="ARBA" id="ARBA00023180"/>
    </source>
</evidence>
<name>A0AAN0J2X2_AMPQE</name>
<feature type="disulfide bond" evidence="11">
    <location>
        <begin position="2219"/>
        <end position="2229"/>
    </location>
</feature>
<feature type="domain" description="SRCR" evidence="15">
    <location>
        <begin position="598"/>
        <end position="698"/>
    </location>
</feature>
<feature type="disulfide bond" evidence="11">
    <location>
        <begin position="1660"/>
        <end position="1670"/>
    </location>
</feature>
<feature type="domain" description="VWFD" evidence="17">
    <location>
        <begin position="3102"/>
        <end position="3297"/>
    </location>
</feature>
<protein>
    <recommendedName>
        <fullName evidence="20">Deleted in malignant brain tumors 1 protein</fullName>
    </recommendedName>
</protein>
<dbReference type="InterPro" id="IPR002909">
    <property type="entry name" value="IPT_dom"/>
</dbReference>
<dbReference type="SMART" id="SM00181">
    <property type="entry name" value="EGF"/>
    <property type="match status" value="2"/>
</dbReference>
<feature type="chain" id="PRO_5043045050" description="Deleted in malignant brain tumors 1 protein" evidence="13">
    <location>
        <begin position="20"/>
        <end position="3532"/>
    </location>
</feature>
<keyword evidence="4" id="KW-0677">Repeat</keyword>
<feature type="disulfide bond" evidence="11">
    <location>
        <begin position="668"/>
        <end position="678"/>
    </location>
</feature>
<feature type="disulfide bond" evidence="11">
    <location>
        <begin position="998"/>
        <end position="1008"/>
    </location>
</feature>
<dbReference type="InterPro" id="IPR005533">
    <property type="entry name" value="AMOP_dom"/>
</dbReference>
<dbReference type="PROSITE" id="PS50856">
    <property type="entry name" value="AMOP"/>
    <property type="match status" value="1"/>
</dbReference>
<dbReference type="FunFam" id="3.10.250.10:FF:000007">
    <property type="entry name" value="Soluble scavenger receptor cysteine-rich domain-containing protein SSC5D"/>
    <property type="match status" value="5"/>
</dbReference>
<feature type="domain" description="SRCR" evidence="15">
    <location>
        <begin position="2376"/>
        <end position="2478"/>
    </location>
</feature>
<dbReference type="Gene3D" id="2.10.25.10">
    <property type="entry name" value="Laminin"/>
    <property type="match status" value="1"/>
</dbReference>
<dbReference type="Gene3D" id="2.60.40.10">
    <property type="entry name" value="Immunoglobulins"/>
    <property type="match status" value="1"/>
</dbReference>
<evidence type="ECO:0000256" key="10">
    <source>
        <dbReference type="PROSITE-ProRule" id="PRU00076"/>
    </source>
</evidence>
<feature type="signal peptide" evidence="13">
    <location>
        <begin position="1"/>
        <end position="19"/>
    </location>
</feature>
<feature type="domain" description="SRCR" evidence="15">
    <location>
        <begin position="820"/>
        <end position="921"/>
    </location>
</feature>
<feature type="domain" description="SRCR" evidence="15">
    <location>
        <begin position="1928"/>
        <end position="2026"/>
    </location>
</feature>
<feature type="domain" description="SRCR" evidence="15">
    <location>
        <begin position="1367"/>
        <end position="1468"/>
    </location>
</feature>
<dbReference type="PROSITE" id="PS50026">
    <property type="entry name" value="EGF_3"/>
    <property type="match status" value="1"/>
</dbReference>
<feature type="domain" description="AMOP" evidence="16">
    <location>
        <begin position="2952"/>
        <end position="3088"/>
    </location>
</feature>
<evidence type="ECO:0000256" key="8">
    <source>
        <dbReference type="ARBA" id="ARBA00023170"/>
    </source>
</evidence>
<feature type="disulfide bond" evidence="11">
    <location>
        <begin position="412"/>
        <end position="473"/>
    </location>
</feature>
<feature type="disulfide bond" evidence="11">
    <location>
        <begin position="285"/>
        <end position="349"/>
    </location>
</feature>
<feature type="disulfide bond" evidence="10">
    <location>
        <begin position="3432"/>
        <end position="3441"/>
    </location>
</feature>
<evidence type="ECO:0000256" key="1">
    <source>
        <dbReference type="ARBA" id="ARBA00004167"/>
    </source>
</evidence>
<dbReference type="PRINTS" id="PR00258">
    <property type="entry name" value="SPERACTRCPTR"/>
</dbReference>
<dbReference type="KEGG" id="aqu:105312476"/>
<feature type="disulfide bond" evidence="11">
    <location>
        <begin position="329"/>
        <end position="339"/>
    </location>
</feature>
<feature type="disulfide bond" evidence="11">
    <location>
        <begin position="773"/>
        <end position="783"/>
    </location>
</feature>
<feature type="disulfide bond" evidence="11">
    <location>
        <begin position="1437"/>
        <end position="1447"/>
    </location>
</feature>
<dbReference type="InterPro" id="IPR014756">
    <property type="entry name" value="Ig_E-set"/>
</dbReference>
<feature type="disulfide bond" evidence="11">
    <location>
        <begin position="298"/>
        <end position="359"/>
    </location>
</feature>
<keyword evidence="3 13" id="KW-0732">Signal</keyword>
<feature type="domain" description="SRCR" evidence="15">
    <location>
        <begin position="1703"/>
        <end position="1807"/>
    </location>
</feature>
<evidence type="ECO:0000256" key="11">
    <source>
        <dbReference type="PROSITE-ProRule" id="PRU00196"/>
    </source>
</evidence>
<dbReference type="PROSITE" id="PS01186">
    <property type="entry name" value="EGF_2"/>
    <property type="match status" value="1"/>
</dbReference>
<evidence type="ECO:0000256" key="13">
    <source>
        <dbReference type="SAM" id="SignalP"/>
    </source>
</evidence>
<feature type="disulfide bond" evidence="11">
    <location>
        <begin position="1212"/>
        <end position="1222"/>
    </location>
</feature>
<feature type="domain" description="SRCR" evidence="15">
    <location>
        <begin position="2601"/>
        <end position="2702"/>
    </location>
</feature>
<dbReference type="SUPFAM" id="SSF81296">
    <property type="entry name" value="E set domains"/>
    <property type="match status" value="1"/>
</dbReference>
<feature type="domain" description="SRCR" evidence="15">
    <location>
        <begin position="482"/>
        <end position="582"/>
    </location>
</feature>
<dbReference type="Pfam" id="PF23263">
    <property type="entry name" value="C8-3_MUC4"/>
    <property type="match status" value="1"/>
</dbReference>
<keyword evidence="6 12" id="KW-0472">Membrane</keyword>
<feature type="domain" description="SRCR" evidence="15">
    <location>
        <begin position="1041"/>
        <end position="1134"/>
    </location>
</feature>
<evidence type="ECO:0000313" key="18">
    <source>
        <dbReference type="EnsemblMetazoa" id="XP_019851082.1"/>
    </source>
</evidence>
<feature type="disulfide bond" evidence="11">
    <location>
        <begin position="399"/>
        <end position="463"/>
    </location>
</feature>
<dbReference type="InterPro" id="IPR056619">
    <property type="entry name" value="C8-3_MUC4"/>
</dbReference>
<evidence type="ECO:0000256" key="2">
    <source>
        <dbReference type="ARBA" id="ARBA00022692"/>
    </source>
</evidence>
<feature type="domain" description="SRCR" evidence="15">
    <location>
        <begin position="135"/>
        <end position="249"/>
    </location>
</feature>
<feature type="domain" description="SRCR" evidence="15">
    <location>
        <begin position="2486"/>
        <end position="2587"/>
    </location>
</feature>
<feature type="domain" description="SRCR" evidence="15">
    <location>
        <begin position="1142"/>
        <end position="1245"/>
    </location>
</feature>
<feature type="disulfide bond" evidence="11">
    <location>
        <begin position="90"/>
        <end position="100"/>
    </location>
</feature>
<dbReference type="InterPro" id="IPR013783">
    <property type="entry name" value="Ig-like_fold"/>
</dbReference>
<evidence type="ECO:0000256" key="6">
    <source>
        <dbReference type="ARBA" id="ARBA00023136"/>
    </source>
</evidence>
<evidence type="ECO:0000256" key="7">
    <source>
        <dbReference type="ARBA" id="ARBA00023157"/>
    </source>
</evidence>
<dbReference type="Gene3D" id="3.10.250.10">
    <property type="entry name" value="SRCR-like domain"/>
    <property type="match status" value="24"/>
</dbReference>
<feature type="disulfide bond" evidence="11">
    <location>
        <begin position="2446"/>
        <end position="2456"/>
    </location>
</feature>
<reference evidence="19" key="1">
    <citation type="journal article" date="2010" name="Nature">
        <title>The Amphimedon queenslandica genome and the evolution of animal complexity.</title>
        <authorList>
            <person name="Srivastava M."/>
            <person name="Simakov O."/>
            <person name="Chapman J."/>
            <person name="Fahey B."/>
            <person name="Gauthier M.E."/>
            <person name="Mitros T."/>
            <person name="Richards G.S."/>
            <person name="Conaco C."/>
            <person name="Dacre M."/>
            <person name="Hellsten U."/>
            <person name="Larroux C."/>
            <person name="Putnam N.H."/>
            <person name="Stanke M."/>
            <person name="Adamska M."/>
            <person name="Darling A."/>
            <person name="Degnan S.M."/>
            <person name="Oakley T.H."/>
            <person name="Plachetzki D.C."/>
            <person name="Zhai Y."/>
            <person name="Adamski M."/>
            <person name="Calcino A."/>
            <person name="Cummins S.F."/>
            <person name="Goodstein D.M."/>
            <person name="Harris C."/>
            <person name="Jackson D.J."/>
            <person name="Leys S.P."/>
            <person name="Shu S."/>
            <person name="Woodcroft B.J."/>
            <person name="Vervoort M."/>
            <person name="Kosik K.S."/>
            <person name="Manning G."/>
            <person name="Degnan B.M."/>
            <person name="Rokhsar D.S."/>
        </authorList>
    </citation>
    <scope>NUCLEOTIDE SEQUENCE [LARGE SCALE GENOMIC DNA]</scope>
</reference>
<feature type="disulfide bond" evidence="11">
    <location>
        <begin position="217"/>
        <end position="227"/>
    </location>
</feature>
<dbReference type="InterPro" id="IPR036772">
    <property type="entry name" value="SRCR-like_dom_sf"/>
</dbReference>
<feature type="domain" description="SRCR" evidence="15">
    <location>
        <begin position="931"/>
        <end position="1028"/>
    </location>
</feature>
<dbReference type="Proteomes" id="UP000007879">
    <property type="component" value="Unassembled WGS sequence"/>
</dbReference>
<dbReference type="FunFam" id="3.10.250.10:FF:000016">
    <property type="entry name" value="Scavenger receptor cysteine-rich protein type 12"/>
    <property type="match status" value="10"/>
</dbReference>
<dbReference type="SMART" id="SM00202">
    <property type="entry name" value="SR"/>
    <property type="match status" value="24"/>
</dbReference>
<feature type="disulfide bond" evidence="11">
    <location>
        <begin position="889"/>
        <end position="899"/>
    </location>
</feature>